<feature type="binding site" evidence="5">
    <location>
        <position position="201"/>
    </location>
    <ligand>
        <name>pyruvate</name>
        <dbReference type="ChEBI" id="CHEBI:15361"/>
    </ligand>
</feature>
<dbReference type="Gene3D" id="3.20.20.70">
    <property type="entry name" value="Aldolase class I"/>
    <property type="match status" value="1"/>
</dbReference>
<dbReference type="CDD" id="cd00408">
    <property type="entry name" value="DHDPS-like"/>
    <property type="match status" value="1"/>
</dbReference>
<gene>
    <name evidence="6" type="ORF">NONO_c21070</name>
</gene>
<dbReference type="STRING" id="1415166.NONO_c21070"/>
<dbReference type="PROSITE" id="PS00665">
    <property type="entry name" value="DHDPS_1"/>
    <property type="match status" value="1"/>
</dbReference>
<dbReference type="InterPro" id="IPR013785">
    <property type="entry name" value="Aldolase_TIM"/>
</dbReference>
<dbReference type="EMBL" id="CP006850">
    <property type="protein sequence ID" value="AHH16905.1"/>
    <property type="molecule type" value="Genomic_DNA"/>
</dbReference>
<dbReference type="AlphaFoldDB" id="W5TC51"/>
<feature type="active site" description="Schiff-base intermediate with substrate" evidence="4">
    <location>
        <position position="160"/>
    </location>
</feature>
<evidence type="ECO:0000256" key="5">
    <source>
        <dbReference type="PIRSR" id="PIRSR001365-2"/>
    </source>
</evidence>
<comment type="similarity">
    <text evidence="3">Belongs to the DapA family.</text>
</comment>
<dbReference type="PIRSF" id="PIRSF001365">
    <property type="entry name" value="DHDPS"/>
    <property type="match status" value="1"/>
</dbReference>
<dbReference type="Pfam" id="PF00701">
    <property type="entry name" value="DHDPS"/>
    <property type="match status" value="1"/>
</dbReference>
<dbReference type="InterPro" id="IPR020624">
    <property type="entry name" value="Schiff_base-form_aldolases_CS"/>
</dbReference>
<evidence type="ECO:0000256" key="4">
    <source>
        <dbReference type="PIRSR" id="PIRSR001365-1"/>
    </source>
</evidence>
<dbReference type="OrthoDB" id="9778880at2"/>
<name>W5TC51_9NOCA</name>
<dbReference type="PATRIC" id="fig|1415166.3.peg.2138"/>
<dbReference type="GO" id="GO:0008840">
    <property type="term" value="F:4-hydroxy-tetrahydrodipicolinate synthase activity"/>
    <property type="evidence" value="ECO:0007669"/>
    <property type="project" value="TreeGrafter"/>
</dbReference>
<keyword evidence="2" id="KW-0704">Schiff base</keyword>
<evidence type="ECO:0000313" key="7">
    <source>
        <dbReference type="Proteomes" id="UP000019150"/>
    </source>
</evidence>
<dbReference type="KEGG" id="nno:NONO_c21070"/>
<evidence type="ECO:0000256" key="2">
    <source>
        <dbReference type="ARBA" id="ARBA00023270"/>
    </source>
</evidence>
<feature type="binding site" evidence="5">
    <location>
        <position position="45"/>
    </location>
    <ligand>
        <name>pyruvate</name>
        <dbReference type="ChEBI" id="CHEBI:15361"/>
    </ligand>
</feature>
<keyword evidence="7" id="KW-1185">Reference proteome</keyword>
<dbReference type="PANTHER" id="PTHR12128:SF67">
    <property type="entry name" value="BLR3884 PROTEIN"/>
    <property type="match status" value="1"/>
</dbReference>
<reference evidence="6 7" key="1">
    <citation type="journal article" date="2014" name="Appl. Environ. Microbiol.">
        <title>Insights into the Microbial Degradation of Rubber and Gutta-Percha by Analysis of the Complete Genome of Nocardia nova SH22a.</title>
        <authorList>
            <person name="Luo Q."/>
            <person name="Hiessl S."/>
            <person name="Poehlein A."/>
            <person name="Daniel R."/>
            <person name="Steinbuchel A."/>
        </authorList>
    </citation>
    <scope>NUCLEOTIDE SEQUENCE [LARGE SCALE GENOMIC DNA]</scope>
    <source>
        <strain evidence="6">SH22a</strain>
    </source>
</reference>
<dbReference type="Proteomes" id="UP000019150">
    <property type="component" value="Chromosome"/>
</dbReference>
<feature type="active site" description="Proton donor/acceptor" evidence="4">
    <location>
        <position position="131"/>
    </location>
</feature>
<dbReference type="eggNOG" id="COG0329">
    <property type="taxonomic scope" value="Bacteria"/>
</dbReference>
<dbReference type="PANTHER" id="PTHR12128">
    <property type="entry name" value="DIHYDRODIPICOLINATE SYNTHASE"/>
    <property type="match status" value="1"/>
</dbReference>
<evidence type="ECO:0000313" key="6">
    <source>
        <dbReference type="EMBL" id="AHH16905.1"/>
    </source>
</evidence>
<organism evidence="6 7">
    <name type="scientific">Nocardia nova SH22a</name>
    <dbReference type="NCBI Taxonomy" id="1415166"/>
    <lineage>
        <taxon>Bacteria</taxon>
        <taxon>Bacillati</taxon>
        <taxon>Actinomycetota</taxon>
        <taxon>Actinomycetes</taxon>
        <taxon>Mycobacteriales</taxon>
        <taxon>Nocardiaceae</taxon>
        <taxon>Nocardia</taxon>
    </lineage>
</organism>
<evidence type="ECO:0000256" key="3">
    <source>
        <dbReference type="PIRNR" id="PIRNR001365"/>
    </source>
</evidence>
<keyword evidence="1 3" id="KW-0456">Lyase</keyword>
<dbReference type="PRINTS" id="PR00146">
    <property type="entry name" value="DHPICSNTHASE"/>
</dbReference>
<accession>W5TC51</accession>
<dbReference type="HOGENOM" id="CLU_049343_5_1_11"/>
<proteinExistence type="inferred from homology"/>
<dbReference type="SUPFAM" id="SSF51569">
    <property type="entry name" value="Aldolase"/>
    <property type="match status" value="1"/>
</dbReference>
<dbReference type="PROSITE" id="PS00666">
    <property type="entry name" value="DHDPS_2"/>
    <property type="match status" value="1"/>
</dbReference>
<evidence type="ECO:0000256" key="1">
    <source>
        <dbReference type="ARBA" id="ARBA00023239"/>
    </source>
</evidence>
<protein>
    <submittedName>
        <fullName evidence="6">Putative dihydrodipicolinate synthase</fullName>
    </submittedName>
</protein>
<dbReference type="SMART" id="SM01130">
    <property type="entry name" value="DHDPS"/>
    <property type="match status" value="1"/>
</dbReference>
<sequence length="295" mass="31929">MIGSPIVATLTPFRRDGRVDFGALGDYLDMLRSAAVESILVNGTTGEFASLTAAERKQILEFCRTRWPGRLIAHVGASAVGDVADLVRHANDLADNLAVIAPYYFAGPSEAGVERFFAEVLEQVRKPVLLYSFPRHTQVCIGPELVERLATGFPLLCGVKDSGKDVAVSRAYKERCPRLEVFLGDDRVGARMAELGLDGVVTGAGGPVAELPVAIAAAVRRAETGTAEHWQEVFDRYTDRRKSARLSDIAFAKSVAAARIPGFPTRVRPPLIAAEAGQQDDIRDFLNAQIVTRLP</sequence>
<dbReference type="InterPro" id="IPR002220">
    <property type="entry name" value="DapA-like"/>
</dbReference>
<dbReference type="InterPro" id="IPR020625">
    <property type="entry name" value="Schiff_base-form_aldolases_AS"/>
</dbReference>
<dbReference type="RefSeq" id="WP_025348386.1">
    <property type="nucleotide sequence ID" value="NZ_CP006850.1"/>
</dbReference>